<evidence type="ECO:0000256" key="1">
    <source>
        <dbReference type="SAM" id="Phobius"/>
    </source>
</evidence>
<dbReference type="PANTHER" id="PTHR10877:SF145">
    <property type="entry name" value="POLYCYSTIN-1-LIKE PROTEIN 1"/>
    <property type="match status" value="1"/>
</dbReference>
<dbReference type="InterPro" id="IPR051223">
    <property type="entry name" value="Polycystin"/>
</dbReference>
<keyword evidence="1" id="KW-0472">Membrane</keyword>
<proteinExistence type="predicted"/>
<keyword evidence="1" id="KW-0812">Transmembrane</keyword>
<protein>
    <submittedName>
        <fullName evidence="3">Polycystic kidney disease protein 1-like 1</fullName>
    </submittedName>
</protein>
<dbReference type="RefSeq" id="XP_014672942.1">
    <property type="nucleotide sequence ID" value="XM_014817456.1"/>
</dbReference>
<sequence length="153" mass="17464">MSHHVMLCCMLQGIAARQRSRYLRFARPPPERQLLEAREQTMKEKQTFRIVGDVVGYALLLATVAAVAFARDRSHMQRLNESVRAAFVRTPVMAFTDIRSPPDWWTWSNTGLLQGLFPDPHTSKVCLAFSCRICEISSPSSCSLEDFILVEYK</sequence>
<name>A0ABM1EL71_PRICU</name>
<gene>
    <name evidence="3" type="primary">LOC106813333</name>
</gene>
<keyword evidence="1" id="KW-1133">Transmembrane helix</keyword>
<dbReference type="GeneID" id="106813333"/>
<dbReference type="Proteomes" id="UP000695022">
    <property type="component" value="Unplaced"/>
</dbReference>
<feature type="transmembrane region" description="Helical" evidence="1">
    <location>
        <begin position="50"/>
        <end position="70"/>
    </location>
</feature>
<accession>A0ABM1EL71</accession>
<organism evidence="2 3">
    <name type="scientific">Priapulus caudatus</name>
    <name type="common">Priapulid worm</name>
    <dbReference type="NCBI Taxonomy" id="37621"/>
    <lineage>
        <taxon>Eukaryota</taxon>
        <taxon>Metazoa</taxon>
        <taxon>Ecdysozoa</taxon>
        <taxon>Scalidophora</taxon>
        <taxon>Priapulida</taxon>
        <taxon>Priapulimorpha</taxon>
        <taxon>Priapulimorphida</taxon>
        <taxon>Priapulidae</taxon>
        <taxon>Priapulus</taxon>
    </lineage>
</organism>
<reference evidence="3" key="1">
    <citation type="submission" date="2025-08" db="UniProtKB">
        <authorList>
            <consortium name="RefSeq"/>
        </authorList>
    </citation>
    <scope>IDENTIFICATION</scope>
</reference>
<keyword evidence="2" id="KW-1185">Reference proteome</keyword>
<dbReference type="PANTHER" id="PTHR10877">
    <property type="entry name" value="POLYCYSTIN FAMILY MEMBER"/>
    <property type="match status" value="1"/>
</dbReference>
<evidence type="ECO:0000313" key="3">
    <source>
        <dbReference type="RefSeq" id="XP_014672942.1"/>
    </source>
</evidence>
<evidence type="ECO:0000313" key="2">
    <source>
        <dbReference type="Proteomes" id="UP000695022"/>
    </source>
</evidence>